<proteinExistence type="predicted"/>
<comment type="caution">
    <text evidence="2">The sequence shown here is derived from an EMBL/GenBank/DDBJ whole genome shotgun (WGS) entry which is preliminary data.</text>
</comment>
<evidence type="ECO:0000256" key="1">
    <source>
        <dbReference type="SAM" id="MobiDB-lite"/>
    </source>
</evidence>
<reference evidence="2" key="1">
    <citation type="submission" date="2021-02" db="EMBL/GenBank/DDBJ databases">
        <authorList>
            <person name="Steward A R."/>
        </authorList>
    </citation>
    <scope>NUCLEOTIDE SEQUENCE</scope>
</reference>
<name>A0A821QXH1_9NEOP</name>
<dbReference type="Proteomes" id="UP000663880">
    <property type="component" value="Unassembled WGS sequence"/>
</dbReference>
<organism evidence="2 3">
    <name type="scientific">Pieris macdunnoughi</name>
    <dbReference type="NCBI Taxonomy" id="345717"/>
    <lineage>
        <taxon>Eukaryota</taxon>
        <taxon>Metazoa</taxon>
        <taxon>Ecdysozoa</taxon>
        <taxon>Arthropoda</taxon>
        <taxon>Hexapoda</taxon>
        <taxon>Insecta</taxon>
        <taxon>Pterygota</taxon>
        <taxon>Neoptera</taxon>
        <taxon>Endopterygota</taxon>
        <taxon>Lepidoptera</taxon>
        <taxon>Glossata</taxon>
        <taxon>Ditrysia</taxon>
        <taxon>Papilionoidea</taxon>
        <taxon>Pieridae</taxon>
        <taxon>Pierinae</taxon>
        <taxon>Pieris</taxon>
    </lineage>
</organism>
<dbReference type="AlphaFoldDB" id="A0A821QXH1"/>
<accession>A0A821QXH1</accession>
<evidence type="ECO:0000313" key="3">
    <source>
        <dbReference type="Proteomes" id="UP000663880"/>
    </source>
</evidence>
<feature type="region of interest" description="Disordered" evidence="1">
    <location>
        <begin position="1"/>
        <end position="30"/>
    </location>
</feature>
<gene>
    <name evidence="2" type="ORF">PMACD_LOCUS5097</name>
</gene>
<sequence>MYASAPRGVAQRTQATPSPPFPLEPTSNRAHLTDEPLTSLIEPIVDTSRGPASAVSRECLDGRGVRCGCVRRVVSLGGGPLLVKLVEVFGRVVRMRMHTWRLRGARVVLAARAVGPRSAAVRRALTIRTR</sequence>
<dbReference type="EMBL" id="CAJOBZ010000009">
    <property type="protein sequence ID" value="CAF4828681.1"/>
    <property type="molecule type" value="Genomic_DNA"/>
</dbReference>
<evidence type="ECO:0000313" key="2">
    <source>
        <dbReference type="EMBL" id="CAF4828681.1"/>
    </source>
</evidence>
<protein>
    <submittedName>
        <fullName evidence="2">Uncharacterized protein</fullName>
    </submittedName>
</protein>
<keyword evidence="3" id="KW-1185">Reference proteome</keyword>
<dbReference type="OrthoDB" id="7488055at2759"/>